<dbReference type="InterPro" id="IPR014937">
    <property type="entry name" value="DUF1810"/>
</dbReference>
<accession>A0A1I7NVW0</accession>
<dbReference type="AlphaFoldDB" id="A0A1I7NVW0"/>
<dbReference type="Pfam" id="PF08837">
    <property type="entry name" value="DUF1810"/>
    <property type="match status" value="1"/>
</dbReference>
<protein>
    <submittedName>
        <fullName evidence="1">Uncharacterized protein, DUF1810 family</fullName>
    </submittedName>
</protein>
<dbReference type="OrthoDB" id="9801870at2"/>
<evidence type="ECO:0000313" key="1">
    <source>
        <dbReference type="EMBL" id="SFV38728.1"/>
    </source>
</evidence>
<sequence length="148" mass="16417">MPDRADPFDLERFVNAQADSFVRAARELAAGKKLSHWMWYVFPQLRGLGSSAMSEKFGIGSYEEALAYIGHPVLGPRLAQVTALMLDHRDKSLIDILGTPDNLKFHSSMTLFASVTGHESIYARALYTFCNGPDRKTLALLGKINKDA</sequence>
<dbReference type="Proteomes" id="UP000199423">
    <property type="component" value="Unassembled WGS sequence"/>
</dbReference>
<evidence type="ECO:0000313" key="2">
    <source>
        <dbReference type="Proteomes" id="UP000199423"/>
    </source>
</evidence>
<gene>
    <name evidence="1" type="ORF">SAMN04488557_3819</name>
</gene>
<dbReference type="PIRSF" id="PIRSF008546">
    <property type="entry name" value="UCP008546"/>
    <property type="match status" value="1"/>
</dbReference>
<dbReference type="SUPFAM" id="SSF140736">
    <property type="entry name" value="Rv1873-like"/>
    <property type="match status" value="1"/>
</dbReference>
<dbReference type="InterPro" id="IPR036287">
    <property type="entry name" value="Rv1873-like_sf"/>
</dbReference>
<name>A0A1I7NVW0_9HYPH</name>
<keyword evidence="2" id="KW-1185">Reference proteome</keyword>
<organism evidence="1 2">
    <name type="scientific">Hyphomicrobium facile</name>
    <dbReference type="NCBI Taxonomy" id="51670"/>
    <lineage>
        <taxon>Bacteria</taxon>
        <taxon>Pseudomonadati</taxon>
        <taxon>Pseudomonadota</taxon>
        <taxon>Alphaproteobacteria</taxon>
        <taxon>Hyphomicrobiales</taxon>
        <taxon>Hyphomicrobiaceae</taxon>
        <taxon>Hyphomicrobium</taxon>
    </lineage>
</organism>
<reference evidence="2" key="1">
    <citation type="submission" date="2016-10" db="EMBL/GenBank/DDBJ databases">
        <authorList>
            <person name="Varghese N."/>
            <person name="Submissions S."/>
        </authorList>
    </citation>
    <scope>NUCLEOTIDE SEQUENCE [LARGE SCALE GENOMIC DNA]</scope>
    <source>
        <strain evidence="2">DSM 1565</strain>
    </source>
</reference>
<dbReference type="RefSeq" id="WP_092869328.1">
    <property type="nucleotide sequence ID" value="NZ_FPCH01000004.1"/>
</dbReference>
<dbReference type="EMBL" id="FPCH01000004">
    <property type="protein sequence ID" value="SFV38728.1"/>
    <property type="molecule type" value="Genomic_DNA"/>
</dbReference>
<proteinExistence type="predicted"/>
<dbReference type="Gene3D" id="1.25.40.380">
    <property type="entry name" value="Protein of unknown function DUF1810"/>
    <property type="match status" value="1"/>
</dbReference>